<dbReference type="OrthoDB" id="192832at2759"/>
<dbReference type="AlphaFoldDB" id="A0A9P4XU83"/>
<evidence type="ECO:0000313" key="3">
    <source>
        <dbReference type="EMBL" id="KAF3761068.1"/>
    </source>
</evidence>
<name>A0A9P4XU83_CRYP1</name>
<evidence type="ECO:0000259" key="2">
    <source>
        <dbReference type="PROSITE" id="PS51762"/>
    </source>
</evidence>
<dbReference type="PROSITE" id="PS51762">
    <property type="entry name" value="GH16_2"/>
    <property type="match status" value="1"/>
</dbReference>
<dbReference type="InterPro" id="IPR013320">
    <property type="entry name" value="ConA-like_dom_sf"/>
</dbReference>
<organism evidence="3 4">
    <name type="scientific">Cryphonectria parasitica (strain ATCC 38755 / EP155)</name>
    <dbReference type="NCBI Taxonomy" id="660469"/>
    <lineage>
        <taxon>Eukaryota</taxon>
        <taxon>Fungi</taxon>
        <taxon>Dikarya</taxon>
        <taxon>Ascomycota</taxon>
        <taxon>Pezizomycotina</taxon>
        <taxon>Sordariomycetes</taxon>
        <taxon>Sordariomycetidae</taxon>
        <taxon>Diaporthales</taxon>
        <taxon>Cryphonectriaceae</taxon>
        <taxon>Cryphonectria-Endothia species complex</taxon>
        <taxon>Cryphonectria</taxon>
    </lineage>
</organism>
<dbReference type="Proteomes" id="UP000803844">
    <property type="component" value="Unassembled WGS sequence"/>
</dbReference>
<dbReference type="InterPro" id="IPR000757">
    <property type="entry name" value="Beta-glucanase-like"/>
</dbReference>
<dbReference type="EMBL" id="MU032352">
    <property type="protein sequence ID" value="KAF3761068.1"/>
    <property type="molecule type" value="Genomic_DNA"/>
</dbReference>
<feature type="signal peptide" evidence="1">
    <location>
        <begin position="1"/>
        <end position="19"/>
    </location>
</feature>
<dbReference type="RefSeq" id="XP_040772047.1">
    <property type="nucleotide sequence ID" value="XM_040924327.1"/>
</dbReference>
<dbReference type="GO" id="GO:0004553">
    <property type="term" value="F:hydrolase activity, hydrolyzing O-glycosyl compounds"/>
    <property type="evidence" value="ECO:0007669"/>
    <property type="project" value="InterPro"/>
</dbReference>
<evidence type="ECO:0000256" key="1">
    <source>
        <dbReference type="SAM" id="SignalP"/>
    </source>
</evidence>
<dbReference type="GeneID" id="63841456"/>
<dbReference type="PANTHER" id="PTHR10963">
    <property type="entry name" value="GLYCOSYL HYDROLASE-RELATED"/>
    <property type="match status" value="1"/>
</dbReference>
<sequence length="281" mass="29666">MRTRTSALAAAALPALVAAGTVPTYSGMSVVWSADFEGDAGDSVNTDVWNIATSIDTNAEVQSYTTAAANLQLSGGGTVQFVPWKSNSGSWTSGRIETKTTWTPSAGAIMRVEASARTGGDASANAQGMWPAIWMLGDSIRHGTGWPQCGEIDIMEMVNGIDTAYGTIHCTAAICDPDTSAGYQGSTTTDDNWHTYSVTIDRTSNDWETESINFMKDNTTYFTATGAEIGDEAVWGALAHSPLYMIINLAVGGSWPGDPNSSTLDGYGNMLEVEYAAVYSS</sequence>
<dbReference type="PANTHER" id="PTHR10963:SF60">
    <property type="entry name" value="GRAM-NEGATIVE BACTERIA-BINDING PROTEIN 1-RELATED"/>
    <property type="match status" value="1"/>
</dbReference>
<dbReference type="GO" id="GO:0005975">
    <property type="term" value="P:carbohydrate metabolic process"/>
    <property type="evidence" value="ECO:0007669"/>
    <property type="project" value="InterPro"/>
</dbReference>
<feature type="domain" description="GH16" evidence="2">
    <location>
        <begin position="23"/>
        <end position="281"/>
    </location>
</feature>
<keyword evidence="4" id="KW-1185">Reference proteome</keyword>
<accession>A0A9P4XU83</accession>
<feature type="chain" id="PRO_5040449851" evidence="1">
    <location>
        <begin position="20"/>
        <end position="281"/>
    </location>
</feature>
<gene>
    <name evidence="3" type="ORF">M406DRAFT_47283</name>
</gene>
<reference evidence="3" key="1">
    <citation type="journal article" date="2020" name="Phytopathology">
        <title>Genome sequence of the chestnut blight fungus Cryphonectria parasitica EP155: A fundamental resource for an archetypical invasive plant pathogen.</title>
        <authorList>
            <person name="Crouch J.A."/>
            <person name="Dawe A."/>
            <person name="Aerts A."/>
            <person name="Barry K."/>
            <person name="Churchill A.C.L."/>
            <person name="Grimwood J."/>
            <person name="Hillman B."/>
            <person name="Milgroom M.G."/>
            <person name="Pangilinan J."/>
            <person name="Smith M."/>
            <person name="Salamov A."/>
            <person name="Schmutz J."/>
            <person name="Yadav J."/>
            <person name="Grigoriev I.V."/>
            <person name="Nuss D."/>
        </authorList>
    </citation>
    <scope>NUCLEOTIDE SEQUENCE</scope>
    <source>
        <strain evidence="3">EP155</strain>
    </source>
</reference>
<keyword evidence="3" id="KW-0378">Hydrolase</keyword>
<proteinExistence type="predicted"/>
<keyword evidence="1" id="KW-0732">Signal</keyword>
<protein>
    <submittedName>
        <fullName evidence="3">Family 16 glycoside hydrolase</fullName>
    </submittedName>
</protein>
<dbReference type="InterPro" id="IPR050546">
    <property type="entry name" value="Glycosyl_Hydrlase_16"/>
</dbReference>
<dbReference type="Gene3D" id="2.60.120.200">
    <property type="match status" value="1"/>
</dbReference>
<dbReference type="SUPFAM" id="SSF49899">
    <property type="entry name" value="Concanavalin A-like lectins/glucanases"/>
    <property type="match status" value="1"/>
</dbReference>
<comment type="caution">
    <text evidence="3">The sequence shown here is derived from an EMBL/GenBank/DDBJ whole genome shotgun (WGS) entry which is preliminary data.</text>
</comment>
<evidence type="ECO:0000313" key="4">
    <source>
        <dbReference type="Proteomes" id="UP000803844"/>
    </source>
</evidence>
<dbReference type="Pfam" id="PF26113">
    <property type="entry name" value="GH16_XgeA"/>
    <property type="match status" value="1"/>
</dbReference>